<evidence type="ECO:0000313" key="2">
    <source>
        <dbReference type="Proteomes" id="UP000699042"/>
    </source>
</evidence>
<organism evidence="1 2">
    <name type="scientific">Colletotrichum scovillei</name>
    <dbReference type="NCBI Taxonomy" id="1209932"/>
    <lineage>
        <taxon>Eukaryota</taxon>
        <taxon>Fungi</taxon>
        <taxon>Dikarya</taxon>
        <taxon>Ascomycota</taxon>
        <taxon>Pezizomycotina</taxon>
        <taxon>Sordariomycetes</taxon>
        <taxon>Hypocreomycetidae</taxon>
        <taxon>Glomerellales</taxon>
        <taxon>Glomerellaceae</taxon>
        <taxon>Colletotrichum</taxon>
        <taxon>Colletotrichum acutatum species complex</taxon>
    </lineage>
</organism>
<keyword evidence="2" id="KW-1185">Reference proteome</keyword>
<gene>
    <name evidence="1" type="ORF">JMJ77_011097</name>
</gene>
<sequence length="51" mass="5679">MMAWMDHSGLCSPCISSPWSLNSRTTCSDRFFSLEISVNDIASPMSPSCEY</sequence>
<proteinExistence type="predicted"/>
<reference evidence="1" key="1">
    <citation type="submission" date="2021-05" db="EMBL/GenBank/DDBJ databases">
        <title>Comparative genomics of three Colletotrichum scovillei strains and genetic complementation revealed genes involved fungal growth and virulence on chili pepper.</title>
        <authorList>
            <person name="Hsieh D.-K."/>
            <person name="Chuang S.-C."/>
            <person name="Chen C.-Y."/>
            <person name="Chao Y.-T."/>
            <person name="Lu M.-Y.J."/>
            <person name="Lee M.-H."/>
            <person name="Shih M.-C."/>
        </authorList>
    </citation>
    <scope>NUCLEOTIDE SEQUENCE</scope>
    <source>
        <strain evidence="1">Coll-153</strain>
    </source>
</reference>
<protein>
    <submittedName>
        <fullName evidence="1">Uncharacterized protein</fullName>
    </submittedName>
</protein>
<evidence type="ECO:0000313" key="1">
    <source>
        <dbReference type="EMBL" id="KAG7047755.1"/>
    </source>
</evidence>
<dbReference type="EMBL" id="JAESDN010000007">
    <property type="protein sequence ID" value="KAG7047755.1"/>
    <property type="molecule type" value="Genomic_DNA"/>
</dbReference>
<comment type="caution">
    <text evidence="1">The sequence shown here is derived from an EMBL/GenBank/DDBJ whole genome shotgun (WGS) entry which is preliminary data.</text>
</comment>
<accession>A0A9P7UGF9</accession>
<name>A0A9P7UGF9_9PEZI</name>
<dbReference type="AlphaFoldDB" id="A0A9P7UGF9"/>
<dbReference type="Proteomes" id="UP000699042">
    <property type="component" value="Unassembled WGS sequence"/>
</dbReference>